<evidence type="ECO:0000256" key="2">
    <source>
        <dbReference type="SAM" id="Phobius"/>
    </source>
</evidence>
<dbReference type="RefSeq" id="XP_038746958.1">
    <property type="nucleotide sequence ID" value="XM_038887916.1"/>
</dbReference>
<dbReference type="GeneID" id="62160990"/>
<protein>
    <submittedName>
        <fullName evidence="3">Uncharacterized protein</fullName>
    </submittedName>
</protein>
<reference evidence="3" key="2">
    <citation type="submission" date="2020-11" db="EMBL/GenBank/DDBJ databases">
        <title>Whole genome sequencing of Colletotrichum sp.</title>
        <authorList>
            <person name="Li H."/>
        </authorList>
    </citation>
    <scope>NUCLEOTIDE SEQUENCE</scope>
    <source>
        <strain evidence="3">CkLH20</strain>
    </source>
</reference>
<proteinExistence type="predicted"/>
<feature type="compositionally biased region" description="Basic and acidic residues" evidence="1">
    <location>
        <begin position="33"/>
        <end position="42"/>
    </location>
</feature>
<dbReference type="OrthoDB" id="4844778at2759"/>
<keyword evidence="2" id="KW-0812">Transmembrane</keyword>
<keyword evidence="2" id="KW-1133">Transmembrane helix</keyword>
<keyword evidence="2" id="KW-0472">Membrane</keyword>
<comment type="caution">
    <text evidence="3">The sequence shown here is derived from an EMBL/GenBank/DDBJ whole genome shotgun (WGS) entry which is preliminary data.</text>
</comment>
<reference evidence="3" key="1">
    <citation type="submission" date="2020-03" db="EMBL/GenBank/DDBJ databases">
        <authorList>
            <person name="He L."/>
        </authorList>
    </citation>
    <scope>NUCLEOTIDE SEQUENCE</scope>
    <source>
        <strain evidence="3">CkLH20</strain>
    </source>
</reference>
<dbReference type="EMBL" id="JAATWM020000014">
    <property type="protein sequence ID" value="KAF9877497.1"/>
    <property type="molecule type" value="Genomic_DNA"/>
</dbReference>
<organism evidence="3 4">
    <name type="scientific">Colletotrichum karsti</name>
    <dbReference type="NCBI Taxonomy" id="1095194"/>
    <lineage>
        <taxon>Eukaryota</taxon>
        <taxon>Fungi</taxon>
        <taxon>Dikarya</taxon>
        <taxon>Ascomycota</taxon>
        <taxon>Pezizomycotina</taxon>
        <taxon>Sordariomycetes</taxon>
        <taxon>Hypocreomycetidae</taxon>
        <taxon>Glomerellales</taxon>
        <taxon>Glomerellaceae</taxon>
        <taxon>Colletotrichum</taxon>
        <taxon>Colletotrichum boninense species complex</taxon>
    </lineage>
</organism>
<dbReference type="AlphaFoldDB" id="A0A9P6I5X1"/>
<dbReference type="Proteomes" id="UP000781932">
    <property type="component" value="Unassembled WGS sequence"/>
</dbReference>
<feature type="compositionally biased region" description="Basic and acidic residues" evidence="1">
    <location>
        <begin position="53"/>
        <end position="64"/>
    </location>
</feature>
<feature type="region of interest" description="Disordered" evidence="1">
    <location>
        <begin position="15"/>
        <end position="64"/>
    </location>
</feature>
<keyword evidence="4" id="KW-1185">Reference proteome</keyword>
<feature type="region of interest" description="Disordered" evidence="1">
    <location>
        <begin position="94"/>
        <end position="139"/>
    </location>
</feature>
<evidence type="ECO:0000256" key="1">
    <source>
        <dbReference type="SAM" id="MobiDB-lite"/>
    </source>
</evidence>
<name>A0A9P6I5X1_9PEZI</name>
<feature type="transmembrane region" description="Helical" evidence="2">
    <location>
        <begin position="70"/>
        <end position="87"/>
    </location>
</feature>
<sequence length="139" mass="14610">MSAFRSSRLLSTFRTSPVRSIQHSSRRTYAVHEPQRDTRTYHGGDQPPPAGSVEKEVPTRPSEVKNRGSVYAIGGVALTVGAFFAFLTGSPDRAAGVADQASRSGAPLISGPLSGKEGAEKNLEATTGRDPNRTTGLAG</sequence>
<evidence type="ECO:0000313" key="4">
    <source>
        <dbReference type="Proteomes" id="UP000781932"/>
    </source>
</evidence>
<accession>A0A9P6I5X1</accession>
<gene>
    <name evidence="3" type="ORF">CkaCkLH20_05197</name>
</gene>
<evidence type="ECO:0000313" key="3">
    <source>
        <dbReference type="EMBL" id="KAF9877497.1"/>
    </source>
</evidence>